<sequence length="462" mass="51468">MFFDKETYVNRRSELIKKIGSGIIVLPGNSESARNFKANTYFFVQDSSFLYYMGINLPDLVLVLNCETGESILFGNEVSLEHTIWIGPQEPLRSKAYNVGVYKVLSFDKLSDYIKDYLNITKIHFLPPYRISTTLLLSNLVGLSIREVSVNSSKELIDAVVSQREIKSSEEIDELEQAIGITKEMHVKVISKAKPGLKESDLVGALESSAISAGGRTAYPPIVSIQGQILHNINYTNELRRGQLLLGDFGGLSSSGYAGDITRTIPVSGKFSAKQKEIYQIVLDAQKRAIEMLEPNVLYRDVHLAACYKLAEGLKDLGLMKGDVKDAVATGAHALFFPHGLGHMIGLDVHDMESLGENNVGYDTEVLKSEQFGLKSLRLGKRLKEGFTITVEPGIYFIPELFHEWKSNNVECAPFLNFPTIESYLDFGGVRIEDEYVITRSGSNLIGEYIPKEISEIEQIMN</sequence>
<comment type="cofactor">
    <cofactor evidence="2">
        <name>Mn(2+)</name>
        <dbReference type="ChEBI" id="CHEBI:29035"/>
    </cofactor>
</comment>
<dbReference type="Proteomes" id="UP000664044">
    <property type="component" value="Unassembled WGS sequence"/>
</dbReference>
<evidence type="ECO:0000256" key="9">
    <source>
        <dbReference type="ARBA" id="ARBA00023211"/>
    </source>
</evidence>
<comment type="catalytic activity">
    <reaction evidence="1">
        <text>Release of any N-terminal amino acid, including proline, that is linked to proline, even from a dipeptide or tripeptide.</text>
        <dbReference type="EC" id="3.4.11.9"/>
    </reaction>
</comment>
<dbReference type="InterPro" id="IPR001131">
    <property type="entry name" value="Peptidase_M24B_aminopep-P_CS"/>
</dbReference>
<dbReference type="Pfam" id="PF05195">
    <property type="entry name" value="AMP_N"/>
    <property type="match status" value="1"/>
</dbReference>
<dbReference type="CDD" id="cd01087">
    <property type="entry name" value="Prolidase"/>
    <property type="match status" value="1"/>
</dbReference>
<dbReference type="SUPFAM" id="SSF53092">
    <property type="entry name" value="Creatinase/prolidase N-terminal domain"/>
    <property type="match status" value="1"/>
</dbReference>
<dbReference type="Pfam" id="PF00557">
    <property type="entry name" value="Peptidase_M24"/>
    <property type="match status" value="1"/>
</dbReference>
<evidence type="ECO:0000259" key="11">
    <source>
        <dbReference type="SMART" id="SM01011"/>
    </source>
</evidence>
<gene>
    <name evidence="12" type="ORF">J0656_19355</name>
</gene>
<evidence type="ECO:0000256" key="1">
    <source>
        <dbReference type="ARBA" id="ARBA00001424"/>
    </source>
</evidence>
<name>A0ABS3GBB4_9FLAO</name>
<dbReference type="Gene3D" id="3.90.230.10">
    <property type="entry name" value="Creatinase/methionine aminopeptidase superfamily"/>
    <property type="match status" value="1"/>
</dbReference>
<evidence type="ECO:0000256" key="10">
    <source>
        <dbReference type="RuleBase" id="RU000590"/>
    </source>
</evidence>
<dbReference type="PANTHER" id="PTHR43226:SF4">
    <property type="entry name" value="XAA-PRO AMINOPEPTIDASE 3"/>
    <property type="match status" value="1"/>
</dbReference>
<keyword evidence="13" id="KW-1185">Reference proteome</keyword>
<dbReference type="EMBL" id="JAFLNL010000018">
    <property type="protein sequence ID" value="MBO0356183.1"/>
    <property type="molecule type" value="Genomic_DNA"/>
</dbReference>
<protein>
    <recommendedName>
        <fullName evidence="4">Xaa-Pro aminopeptidase</fullName>
        <ecNumber evidence="4">3.4.11.9</ecNumber>
    </recommendedName>
</protein>
<evidence type="ECO:0000256" key="5">
    <source>
        <dbReference type="ARBA" id="ARBA00022670"/>
    </source>
</evidence>
<evidence type="ECO:0000256" key="2">
    <source>
        <dbReference type="ARBA" id="ARBA00001936"/>
    </source>
</evidence>
<dbReference type="InterPro" id="IPR029149">
    <property type="entry name" value="Creatin/AminoP/Spt16_N"/>
</dbReference>
<keyword evidence="7" id="KW-0378">Hydrolase</keyword>
<dbReference type="InterPro" id="IPR036005">
    <property type="entry name" value="Creatinase/aminopeptidase-like"/>
</dbReference>
<dbReference type="RefSeq" id="WP_207036840.1">
    <property type="nucleotide sequence ID" value="NZ_JAFLNL010000018.1"/>
</dbReference>
<accession>A0ABS3GBB4</accession>
<proteinExistence type="inferred from homology"/>
<dbReference type="EC" id="3.4.11.9" evidence="4"/>
<keyword evidence="12" id="KW-0031">Aminopeptidase</keyword>
<keyword evidence="8" id="KW-0482">Metalloprotease</keyword>
<dbReference type="SUPFAM" id="SSF55920">
    <property type="entry name" value="Creatinase/aminopeptidase"/>
    <property type="match status" value="1"/>
</dbReference>
<comment type="caution">
    <text evidence="12">The sequence shown here is derived from an EMBL/GenBank/DDBJ whole genome shotgun (WGS) entry which is preliminary data.</text>
</comment>
<evidence type="ECO:0000256" key="4">
    <source>
        <dbReference type="ARBA" id="ARBA00012574"/>
    </source>
</evidence>
<evidence type="ECO:0000256" key="3">
    <source>
        <dbReference type="ARBA" id="ARBA00008766"/>
    </source>
</evidence>
<dbReference type="InterPro" id="IPR000994">
    <property type="entry name" value="Pept_M24"/>
</dbReference>
<keyword evidence="6 10" id="KW-0479">Metal-binding</keyword>
<dbReference type="InterPro" id="IPR052433">
    <property type="entry name" value="X-Pro_dipept-like"/>
</dbReference>
<evidence type="ECO:0000256" key="7">
    <source>
        <dbReference type="ARBA" id="ARBA00022801"/>
    </source>
</evidence>
<evidence type="ECO:0000313" key="13">
    <source>
        <dbReference type="Proteomes" id="UP000664044"/>
    </source>
</evidence>
<evidence type="ECO:0000256" key="8">
    <source>
        <dbReference type="ARBA" id="ARBA00023049"/>
    </source>
</evidence>
<dbReference type="Gene3D" id="3.40.350.10">
    <property type="entry name" value="Creatinase/prolidase N-terminal domain"/>
    <property type="match status" value="1"/>
</dbReference>
<dbReference type="SMART" id="SM01011">
    <property type="entry name" value="AMP_N"/>
    <property type="match status" value="1"/>
</dbReference>
<reference evidence="12 13" key="1">
    <citation type="submission" date="2021-03" db="EMBL/GenBank/DDBJ databases">
        <title>Muricauda lutimaris sp. nov. and Muricauda ruestringensis sp. nov, two marine members of the Flavobacteriaceae isolated from deep sea sediments of Western Pacific.</title>
        <authorList>
            <person name="Zhao S."/>
            <person name="Liu R."/>
        </authorList>
    </citation>
    <scope>NUCLEOTIDE SEQUENCE [LARGE SCALE GENOMIC DNA]</scope>
    <source>
        <strain evidence="12 13">BC31-1-A7</strain>
    </source>
</reference>
<keyword evidence="9" id="KW-0464">Manganese</keyword>
<organism evidence="12 13">
    <name type="scientific">Flagellimonas aurea</name>
    <dbReference type="NCBI Taxonomy" id="2915619"/>
    <lineage>
        <taxon>Bacteria</taxon>
        <taxon>Pseudomonadati</taxon>
        <taxon>Bacteroidota</taxon>
        <taxon>Flavobacteriia</taxon>
        <taxon>Flavobacteriales</taxon>
        <taxon>Flavobacteriaceae</taxon>
        <taxon>Flagellimonas</taxon>
    </lineage>
</organism>
<evidence type="ECO:0000313" key="12">
    <source>
        <dbReference type="EMBL" id="MBO0356183.1"/>
    </source>
</evidence>
<dbReference type="InterPro" id="IPR007865">
    <property type="entry name" value="Aminopep_P_N"/>
</dbReference>
<dbReference type="PANTHER" id="PTHR43226">
    <property type="entry name" value="XAA-PRO AMINOPEPTIDASE 3"/>
    <property type="match status" value="1"/>
</dbReference>
<evidence type="ECO:0000256" key="6">
    <source>
        <dbReference type="ARBA" id="ARBA00022723"/>
    </source>
</evidence>
<feature type="domain" description="Aminopeptidase P N-terminal" evidence="11">
    <location>
        <begin position="3"/>
        <end position="135"/>
    </location>
</feature>
<dbReference type="PROSITE" id="PS00491">
    <property type="entry name" value="PROLINE_PEPTIDASE"/>
    <property type="match status" value="1"/>
</dbReference>
<dbReference type="GO" id="GO:0004177">
    <property type="term" value="F:aminopeptidase activity"/>
    <property type="evidence" value="ECO:0007669"/>
    <property type="project" value="UniProtKB-KW"/>
</dbReference>
<comment type="similarity">
    <text evidence="3 10">Belongs to the peptidase M24B family.</text>
</comment>
<keyword evidence="5" id="KW-0645">Protease</keyword>